<feature type="compositionally biased region" description="Polar residues" evidence="9">
    <location>
        <begin position="494"/>
        <end position="503"/>
    </location>
</feature>
<accession>A0A9P0ZX49</accession>
<feature type="compositionally biased region" description="Basic and acidic residues" evidence="9">
    <location>
        <begin position="540"/>
        <end position="551"/>
    </location>
</feature>
<feature type="region of interest" description="Disordered" evidence="9">
    <location>
        <begin position="288"/>
        <end position="342"/>
    </location>
</feature>
<feature type="compositionally biased region" description="Low complexity" evidence="9">
    <location>
        <begin position="476"/>
        <end position="485"/>
    </location>
</feature>
<dbReference type="CDD" id="cd05506">
    <property type="entry name" value="Bromo_plant1"/>
    <property type="match status" value="1"/>
</dbReference>
<dbReference type="Gene3D" id="1.20.920.10">
    <property type="entry name" value="Bromodomain-like"/>
    <property type="match status" value="1"/>
</dbReference>
<evidence type="ECO:0000256" key="3">
    <source>
        <dbReference type="ARBA" id="ARBA00023054"/>
    </source>
</evidence>
<dbReference type="PROSITE" id="PS51525">
    <property type="entry name" value="NET"/>
    <property type="match status" value="1"/>
</dbReference>
<keyword evidence="2" id="KW-0805">Transcription regulation</keyword>
<dbReference type="InterPro" id="IPR001487">
    <property type="entry name" value="Bromodomain"/>
</dbReference>
<protein>
    <recommendedName>
        <fullName evidence="14">Transcription factor GTE8</fullName>
    </recommendedName>
</protein>
<sequence>MLSKKDKFSGGYAAGFATNYELEDSGSSGRIDTGMGGSQVSSAHRRKWVNLNSASDDGFAVPLQVIPLSKLSSSERWNLILELRSELERTRILQKKIEHHRTNTVTASSCSDILSCNNTKKRPSVGTTKKSSGSGKKSSSNSLGQKPRGWNLGSSGRFEPARHVPEQSNLNATLLKQCGNLLKSLMMHQHGWVFNEPVDPVKLNIPDYFTVIKHPMDLGTIKKKLACGQYLSPLDFLADVRLTFSNAMTYNPPGNHVHVMADTLRKFFEMRWKLIEKKIPVTVAESAEVNSGLHEESETTKPVSSKPVSSSKKRKVSPTHHIVGPDPPKQRMSNEEKSRLSQDLAASLADLPDNIIEFLKEQSSSGAEVGEDEIEIDIDVLRDETLFKLRILLDDFLHQKQKTNAKAEVCEIELQNESGFSNSSMQLDKGNDLAEEEIDIGGNEPPVSSYPLNEMKKDNALQSNECINARGPTGISDSDSSSSSDGESDGQKASALTKQDQGCLSASIHEKDSISLFDQAEQNSQQKLMSSVEFDGQQDGEMRQNDRPASPEKLYRAALLKNRFADTILKAREKTLSQAEKGDPEQLRREREVLEMQRKKEKARLQAEAKAAEEARKRAEEEVVAEVKRKREFEREAARQALLKMEQTVEIDENSRFLEDLEMLRVGSAEQVLSPLTETSPQLSQDGLGSFKFTGSNPLEQLGLYMKVDDEFEECEPPPTCGATKDTNDVEEGEID</sequence>
<comment type="subcellular location">
    <subcellularLocation>
        <location evidence="1">Nucleus</location>
    </subcellularLocation>
</comment>
<comment type="caution">
    <text evidence="12">The sequence shown here is derived from an EMBL/GenBank/DDBJ whole genome shotgun (WGS) entry which is preliminary data.</text>
</comment>
<feature type="domain" description="NET" evidence="11">
    <location>
        <begin position="322"/>
        <end position="404"/>
    </location>
</feature>
<evidence type="ECO:0008006" key="14">
    <source>
        <dbReference type="Google" id="ProtNLM"/>
    </source>
</evidence>
<name>A0A9P0ZX49_CUSEU</name>
<dbReference type="InterPro" id="IPR037377">
    <property type="entry name" value="GTE_bromo"/>
</dbReference>
<evidence type="ECO:0000256" key="8">
    <source>
        <dbReference type="SAM" id="Coils"/>
    </source>
</evidence>
<evidence type="ECO:0000259" key="10">
    <source>
        <dbReference type="PROSITE" id="PS50014"/>
    </source>
</evidence>
<evidence type="ECO:0000256" key="1">
    <source>
        <dbReference type="ARBA" id="ARBA00004123"/>
    </source>
</evidence>
<feature type="coiled-coil region" evidence="8">
    <location>
        <begin position="593"/>
        <end position="636"/>
    </location>
</feature>
<dbReference type="Proteomes" id="UP001152484">
    <property type="component" value="Unassembled WGS sequence"/>
</dbReference>
<keyword evidence="13" id="KW-1185">Reference proteome</keyword>
<dbReference type="PANTHER" id="PTHR46136:SF1">
    <property type="entry name" value="TRANSCRIPTION FACTOR GTE11-RELATED"/>
    <property type="match status" value="1"/>
</dbReference>
<dbReference type="SMART" id="SM00297">
    <property type="entry name" value="BROMO"/>
    <property type="match status" value="1"/>
</dbReference>
<dbReference type="PROSITE" id="PS50014">
    <property type="entry name" value="BROMODOMAIN_2"/>
    <property type="match status" value="1"/>
</dbReference>
<keyword evidence="6" id="KW-0539">Nucleus</keyword>
<organism evidence="12 13">
    <name type="scientific">Cuscuta europaea</name>
    <name type="common">European dodder</name>
    <dbReference type="NCBI Taxonomy" id="41803"/>
    <lineage>
        <taxon>Eukaryota</taxon>
        <taxon>Viridiplantae</taxon>
        <taxon>Streptophyta</taxon>
        <taxon>Embryophyta</taxon>
        <taxon>Tracheophyta</taxon>
        <taxon>Spermatophyta</taxon>
        <taxon>Magnoliopsida</taxon>
        <taxon>eudicotyledons</taxon>
        <taxon>Gunneridae</taxon>
        <taxon>Pentapetalae</taxon>
        <taxon>asterids</taxon>
        <taxon>lamiids</taxon>
        <taxon>Solanales</taxon>
        <taxon>Convolvulaceae</taxon>
        <taxon>Cuscuteae</taxon>
        <taxon>Cuscuta</taxon>
        <taxon>Cuscuta subgen. Cuscuta</taxon>
    </lineage>
</organism>
<dbReference type="InterPro" id="IPR027353">
    <property type="entry name" value="NET_dom"/>
</dbReference>
<evidence type="ECO:0000256" key="2">
    <source>
        <dbReference type="ARBA" id="ARBA00023015"/>
    </source>
</evidence>
<dbReference type="Pfam" id="PF00439">
    <property type="entry name" value="Bromodomain"/>
    <property type="match status" value="1"/>
</dbReference>
<feature type="domain" description="Bromo" evidence="10">
    <location>
        <begin position="186"/>
        <end position="258"/>
    </location>
</feature>
<feature type="region of interest" description="Disordered" evidence="9">
    <location>
        <begin position="713"/>
        <end position="736"/>
    </location>
</feature>
<feature type="region of interest" description="Disordered" evidence="9">
    <location>
        <begin position="521"/>
        <end position="551"/>
    </location>
</feature>
<dbReference type="PRINTS" id="PR00503">
    <property type="entry name" value="BROMODOMAIN"/>
</dbReference>
<evidence type="ECO:0000256" key="5">
    <source>
        <dbReference type="ARBA" id="ARBA00023163"/>
    </source>
</evidence>
<gene>
    <name evidence="12" type="ORF">CEURO_LOCUS20898</name>
</gene>
<evidence type="ECO:0000313" key="12">
    <source>
        <dbReference type="EMBL" id="CAH9115702.1"/>
    </source>
</evidence>
<dbReference type="GO" id="GO:0005634">
    <property type="term" value="C:nucleus"/>
    <property type="evidence" value="ECO:0007669"/>
    <property type="project" value="UniProtKB-SubCell"/>
</dbReference>
<keyword evidence="4 7" id="KW-0103">Bromodomain</keyword>
<dbReference type="Gene3D" id="1.20.1270.220">
    <property type="match status" value="1"/>
</dbReference>
<evidence type="ECO:0000256" key="9">
    <source>
        <dbReference type="SAM" id="MobiDB-lite"/>
    </source>
</evidence>
<dbReference type="InterPro" id="IPR038336">
    <property type="entry name" value="NET_sf"/>
</dbReference>
<keyword evidence="3 8" id="KW-0175">Coiled coil</keyword>
<dbReference type="InterPro" id="IPR052442">
    <property type="entry name" value="Env_Response_Regulator"/>
</dbReference>
<feature type="compositionally biased region" description="Basic and acidic residues" evidence="9">
    <location>
        <begin position="328"/>
        <end position="340"/>
    </location>
</feature>
<evidence type="ECO:0000256" key="6">
    <source>
        <dbReference type="ARBA" id="ARBA00023242"/>
    </source>
</evidence>
<feature type="compositionally biased region" description="Low complexity" evidence="9">
    <location>
        <begin position="124"/>
        <end position="144"/>
    </location>
</feature>
<dbReference type="Pfam" id="PF17035">
    <property type="entry name" value="BET"/>
    <property type="match status" value="1"/>
</dbReference>
<keyword evidence="5" id="KW-0804">Transcription</keyword>
<dbReference type="InterPro" id="IPR036427">
    <property type="entry name" value="Bromodomain-like_sf"/>
</dbReference>
<dbReference type="PANTHER" id="PTHR46136">
    <property type="entry name" value="TRANSCRIPTION FACTOR GTE8"/>
    <property type="match status" value="1"/>
</dbReference>
<feature type="region of interest" description="Disordered" evidence="9">
    <location>
        <begin position="467"/>
        <end position="503"/>
    </location>
</feature>
<feature type="region of interest" description="Disordered" evidence="9">
    <location>
        <begin position="118"/>
        <end position="161"/>
    </location>
</feature>
<dbReference type="SUPFAM" id="SSF47370">
    <property type="entry name" value="Bromodomain"/>
    <property type="match status" value="1"/>
</dbReference>
<dbReference type="AlphaFoldDB" id="A0A9P0ZX49"/>
<evidence type="ECO:0000313" key="13">
    <source>
        <dbReference type="Proteomes" id="UP001152484"/>
    </source>
</evidence>
<reference evidence="12" key="1">
    <citation type="submission" date="2022-07" db="EMBL/GenBank/DDBJ databases">
        <authorList>
            <person name="Macas J."/>
            <person name="Novak P."/>
            <person name="Neumann P."/>
        </authorList>
    </citation>
    <scope>NUCLEOTIDE SEQUENCE</scope>
</reference>
<dbReference type="OrthoDB" id="21449at2759"/>
<evidence type="ECO:0000256" key="4">
    <source>
        <dbReference type="ARBA" id="ARBA00023117"/>
    </source>
</evidence>
<proteinExistence type="predicted"/>
<dbReference type="EMBL" id="CAMAPE010000068">
    <property type="protein sequence ID" value="CAH9115702.1"/>
    <property type="molecule type" value="Genomic_DNA"/>
</dbReference>
<evidence type="ECO:0000256" key="7">
    <source>
        <dbReference type="PROSITE-ProRule" id="PRU00035"/>
    </source>
</evidence>
<evidence type="ECO:0000259" key="11">
    <source>
        <dbReference type="PROSITE" id="PS51525"/>
    </source>
</evidence>
<feature type="compositionally biased region" description="Low complexity" evidence="9">
    <location>
        <begin position="300"/>
        <end position="310"/>
    </location>
</feature>